<dbReference type="EMBL" id="FOAB01000006">
    <property type="protein sequence ID" value="SEL82364.1"/>
    <property type="molecule type" value="Genomic_DNA"/>
</dbReference>
<dbReference type="OrthoDB" id="1144359at2"/>
<gene>
    <name evidence="1" type="ORF">SAMN04487910_3366</name>
</gene>
<proteinExistence type="predicted"/>
<organism evidence="1 2">
    <name type="scientific">Aquimarina amphilecti</name>
    <dbReference type="NCBI Taxonomy" id="1038014"/>
    <lineage>
        <taxon>Bacteria</taxon>
        <taxon>Pseudomonadati</taxon>
        <taxon>Bacteroidota</taxon>
        <taxon>Flavobacteriia</taxon>
        <taxon>Flavobacteriales</taxon>
        <taxon>Flavobacteriaceae</taxon>
        <taxon>Aquimarina</taxon>
    </lineage>
</organism>
<protein>
    <recommendedName>
        <fullName evidence="3">STAS/SEC14 domain-containing protein</fullName>
    </recommendedName>
</protein>
<reference evidence="1 2" key="1">
    <citation type="submission" date="2016-10" db="EMBL/GenBank/DDBJ databases">
        <authorList>
            <person name="de Groot N.N."/>
        </authorList>
    </citation>
    <scope>NUCLEOTIDE SEQUENCE [LARGE SCALE GENOMIC DNA]</scope>
    <source>
        <strain evidence="1 2">DSM 25232</strain>
    </source>
</reference>
<sequence length="133" mass="15514">MTTNTQDTLIRQYDLNLGTYYIYNKYIIAEIKEGVTITLGKLQDLIPIVQKHFGNGQPFTYLSNRINSHSIIPTDYLDCPFLNMENFKGYGVITYNLLTEKSTEIEKHFAQKPFYNFTNLQDAIEWSKEQISI</sequence>
<evidence type="ECO:0008006" key="3">
    <source>
        <dbReference type="Google" id="ProtNLM"/>
    </source>
</evidence>
<dbReference type="STRING" id="1038014.SAMN04487910_3366"/>
<dbReference type="RefSeq" id="WP_091410610.1">
    <property type="nucleotide sequence ID" value="NZ_FOAB01000006.1"/>
</dbReference>
<accession>A0A1H7TD90</accession>
<dbReference type="Proteomes" id="UP000198521">
    <property type="component" value="Unassembled WGS sequence"/>
</dbReference>
<keyword evidence="2" id="KW-1185">Reference proteome</keyword>
<evidence type="ECO:0000313" key="2">
    <source>
        <dbReference type="Proteomes" id="UP000198521"/>
    </source>
</evidence>
<dbReference type="AlphaFoldDB" id="A0A1H7TD90"/>
<name>A0A1H7TD90_AQUAM</name>
<evidence type="ECO:0000313" key="1">
    <source>
        <dbReference type="EMBL" id="SEL82364.1"/>
    </source>
</evidence>